<organism evidence="2 3">
    <name type="scientific">Cupriavidus oxalaticus</name>
    <dbReference type="NCBI Taxonomy" id="96344"/>
    <lineage>
        <taxon>Bacteria</taxon>
        <taxon>Pseudomonadati</taxon>
        <taxon>Pseudomonadota</taxon>
        <taxon>Betaproteobacteria</taxon>
        <taxon>Burkholderiales</taxon>
        <taxon>Burkholderiaceae</taxon>
        <taxon>Cupriavidus</taxon>
    </lineage>
</organism>
<dbReference type="AlphaFoldDB" id="A0A375FIY1"/>
<gene>
    <name evidence="2" type="ORF">CO2235_U560002</name>
</gene>
<evidence type="ECO:0000313" key="2">
    <source>
        <dbReference type="EMBL" id="SPC06409.1"/>
    </source>
</evidence>
<name>A0A375FIY1_9BURK</name>
<feature type="region of interest" description="Disordered" evidence="1">
    <location>
        <begin position="1"/>
        <end position="26"/>
    </location>
</feature>
<dbReference type="EMBL" id="OGUS01000061">
    <property type="protein sequence ID" value="SPC06409.1"/>
    <property type="molecule type" value="Genomic_DNA"/>
</dbReference>
<proteinExistence type="predicted"/>
<protein>
    <submittedName>
        <fullName evidence="2">Uncharacterized protein</fullName>
    </submittedName>
</protein>
<sequence length="26" mass="2641">MLGTRRPSPPAPLPLAGEGSNPAVVR</sequence>
<accession>A0A375FIY1</accession>
<comment type="caution">
    <text evidence="2">The sequence shown here is derived from an EMBL/GenBank/DDBJ whole genome shotgun (WGS) entry which is preliminary data.</text>
</comment>
<evidence type="ECO:0000313" key="3">
    <source>
        <dbReference type="Proteomes" id="UP000256862"/>
    </source>
</evidence>
<evidence type="ECO:0000256" key="1">
    <source>
        <dbReference type="SAM" id="MobiDB-lite"/>
    </source>
</evidence>
<dbReference type="Proteomes" id="UP000256862">
    <property type="component" value="Unassembled WGS sequence"/>
</dbReference>
<reference evidence="3" key="1">
    <citation type="submission" date="2018-01" db="EMBL/GenBank/DDBJ databases">
        <authorList>
            <person name="Gaut B.S."/>
            <person name="Morton B.R."/>
            <person name="Clegg M.T."/>
            <person name="Duvall M.R."/>
        </authorList>
    </citation>
    <scope>NUCLEOTIDE SEQUENCE [LARGE SCALE GENOMIC DNA]</scope>
</reference>